<dbReference type="STRING" id="619300.G3AVL0"/>
<dbReference type="SUPFAM" id="SSF53254">
    <property type="entry name" value="Phosphoglycerate mutase-like"/>
    <property type="match status" value="1"/>
</dbReference>
<feature type="region of interest" description="Disordered" evidence="1">
    <location>
        <begin position="14"/>
        <end position="41"/>
    </location>
</feature>
<dbReference type="PANTHER" id="PTHR16469:SF51">
    <property type="entry name" value="TRANSCRIPTION FACTOR TAU 55 KDA SUBUNIT"/>
    <property type="match status" value="1"/>
</dbReference>
<dbReference type="eggNOG" id="ENOG502RYP8">
    <property type="taxonomic scope" value="Eukaryota"/>
</dbReference>
<dbReference type="GeneID" id="18874817"/>
<dbReference type="InterPro" id="IPR013078">
    <property type="entry name" value="His_Pase_superF_clade-1"/>
</dbReference>
<dbReference type="FunCoup" id="G3AVL0">
    <property type="interactions" value="150"/>
</dbReference>
<evidence type="ECO:0000313" key="2">
    <source>
        <dbReference type="EMBL" id="EGW29959.1"/>
    </source>
</evidence>
<dbReference type="FunFam" id="3.40.50.1240:FF:000034">
    <property type="entry name" value="Transcription factor TFIIIC subunit"/>
    <property type="match status" value="1"/>
</dbReference>
<protein>
    <recommendedName>
        <fullName evidence="4">Transcription factor TFIIIC triple barrel domain-containing protein</fullName>
    </recommendedName>
</protein>
<dbReference type="OMA" id="ICAHAAP"/>
<gene>
    <name evidence="2" type="ORF">SPAPADRAFT_63583</name>
</gene>
<dbReference type="Gene3D" id="3.40.50.1240">
    <property type="entry name" value="Phosphoglycerate mutase-like"/>
    <property type="match status" value="1"/>
</dbReference>
<sequence length="299" mass="33847">MTIKQIYIARHGFRANWAPPPHPPNPTGIDSDPPLAPHGVTQSQQLAGYLSSLPLEERPQFILSSPFYRCVETCAAISKMLDCKVAIERGISEWFRKQRKTKPIPADYKQLNHFFPDVLIDEEEWPRDRSVGVIPNTEGEDYDEVYDRCKQFVKKFIPIFEAKYPQIENVLIVSHAASAIAVGSALLELNSLVDFIDEDKNMIRAGACSVSKYVRVTNPDSEKKWEIVMNGNCEFLTDGEEMNWDFRTGVEAGSADDLKLREQQKSQSQDVKQQETTVTEMASGSDAINNDDFEARNKL</sequence>
<dbReference type="KEGG" id="spaa:SPAPADRAFT_63583"/>
<accession>G3AVL0</accession>
<dbReference type="RefSeq" id="XP_007377725.1">
    <property type="nucleotide sequence ID" value="XM_007377663.1"/>
</dbReference>
<dbReference type="PANTHER" id="PTHR16469">
    <property type="entry name" value="UBIQUITIN-ASSOCIATED AND SH3 DOMAIN-CONTAINING BA-RELATED"/>
    <property type="match status" value="1"/>
</dbReference>
<dbReference type="EMBL" id="GL996506">
    <property type="protein sequence ID" value="EGW29959.1"/>
    <property type="molecule type" value="Genomic_DNA"/>
</dbReference>
<evidence type="ECO:0000256" key="1">
    <source>
        <dbReference type="SAM" id="MobiDB-lite"/>
    </source>
</evidence>
<dbReference type="SMART" id="SM00855">
    <property type="entry name" value="PGAM"/>
    <property type="match status" value="1"/>
</dbReference>
<proteinExistence type="predicted"/>
<organism evidence="3">
    <name type="scientific">Spathaspora passalidarum (strain NRRL Y-27907 / 11-Y1)</name>
    <dbReference type="NCBI Taxonomy" id="619300"/>
    <lineage>
        <taxon>Eukaryota</taxon>
        <taxon>Fungi</taxon>
        <taxon>Dikarya</taxon>
        <taxon>Ascomycota</taxon>
        <taxon>Saccharomycotina</taxon>
        <taxon>Pichiomycetes</taxon>
        <taxon>Debaryomycetaceae</taxon>
        <taxon>Spathaspora</taxon>
    </lineage>
</organism>
<feature type="compositionally biased region" description="Polar residues" evidence="1">
    <location>
        <begin position="275"/>
        <end position="288"/>
    </location>
</feature>
<keyword evidence="3" id="KW-1185">Reference proteome</keyword>
<dbReference type="Pfam" id="PF00300">
    <property type="entry name" value="His_Phos_1"/>
    <property type="match status" value="1"/>
</dbReference>
<dbReference type="Proteomes" id="UP000000709">
    <property type="component" value="Unassembled WGS sequence"/>
</dbReference>
<evidence type="ECO:0000313" key="3">
    <source>
        <dbReference type="Proteomes" id="UP000000709"/>
    </source>
</evidence>
<dbReference type="CDD" id="cd07067">
    <property type="entry name" value="HP_PGM_like"/>
    <property type="match status" value="1"/>
</dbReference>
<dbReference type="InParanoid" id="G3AVL0"/>
<name>G3AVL0_SPAPN</name>
<dbReference type="InterPro" id="IPR029033">
    <property type="entry name" value="His_PPase_superfam"/>
</dbReference>
<dbReference type="GO" id="GO:0016791">
    <property type="term" value="F:phosphatase activity"/>
    <property type="evidence" value="ECO:0007669"/>
    <property type="project" value="UniProtKB-ARBA"/>
</dbReference>
<reference evidence="2 3" key="1">
    <citation type="journal article" date="2011" name="Proc. Natl. Acad. Sci. U.S.A.">
        <title>Comparative genomics of xylose-fermenting fungi for enhanced biofuel production.</title>
        <authorList>
            <person name="Wohlbach D.J."/>
            <person name="Kuo A."/>
            <person name="Sato T.K."/>
            <person name="Potts K.M."/>
            <person name="Salamov A.A."/>
            <person name="LaButti K.M."/>
            <person name="Sun H."/>
            <person name="Clum A."/>
            <person name="Pangilinan J.L."/>
            <person name="Lindquist E.A."/>
            <person name="Lucas S."/>
            <person name="Lapidus A."/>
            <person name="Jin M."/>
            <person name="Gunawan C."/>
            <person name="Balan V."/>
            <person name="Dale B.E."/>
            <person name="Jeffries T.W."/>
            <person name="Zinkel R."/>
            <person name="Barry K.W."/>
            <person name="Grigoriev I.V."/>
            <person name="Gasch A.P."/>
        </authorList>
    </citation>
    <scope>NUCLEOTIDE SEQUENCE [LARGE SCALE GENOMIC DNA]</scope>
    <source>
        <strain evidence="3">NRRL Y-27907 / 11-Y1</strain>
    </source>
</reference>
<dbReference type="HOGENOM" id="CLU_042838_0_0_1"/>
<feature type="region of interest" description="Disordered" evidence="1">
    <location>
        <begin position="261"/>
        <end position="299"/>
    </location>
</feature>
<dbReference type="InterPro" id="IPR051710">
    <property type="entry name" value="Phosphatase_SH3-domain"/>
</dbReference>
<dbReference type="OrthoDB" id="414418at2759"/>
<dbReference type="AlphaFoldDB" id="G3AVL0"/>
<evidence type="ECO:0008006" key="4">
    <source>
        <dbReference type="Google" id="ProtNLM"/>
    </source>
</evidence>